<gene>
    <name evidence="5" type="ORF">O6P43_010039</name>
</gene>
<keyword evidence="2 4" id="KW-0689">Ribosomal protein</keyword>
<name>A0AAD7VDY0_QUISA</name>
<dbReference type="EMBL" id="JARAOO010000004">
    <property type="protein sequence ID" value="KAJ7972099.1"/>
    <property type="molecule type" value="Genomic_DNA"/>
</dbReference>
<dbReference type="PANTHER" id="PTHR11880">
    <property type="entry name" value="RIBOSOMAL PROTEIN S19P FAMILY MEMBER"/>
    <property type="match status" value="1"/>
</dbReference>
<dbReference type="Gene3D" id="3.30.860.10">
    <property type="entry name" value="30s Ribosomal Protein S19, Chain A"/>
    <property type="match status" value="1"/>
</dbReference>
<evidence type="ECO:0000313" key="6">
    <source>
        <dbReference type="Proteomes" id="UP001163823"/>
    </source>
</evidence>
<evidence type="ECO:0000313" key="5">
    <source>
        <dbReference type="EMBL" id="KAJ7972099.1"/>
    </source>
</evidence>
<dbReference type="PROSITE" id="PS00323">
    <property type="entry name" value="RIBOSOMAL_S19"/>
    <property type="match status" value="1"/>
</dbReference>
<dbReference type="PANTHER" id="PTHR11880:SF67">
    <property type="entry name" value="SMALL RIBOSOMAL SUBUNIT PROTEIN US19M"/>
    <property type="match status" value="1"/>
</dbReference>
<keyword evidence="6" id="KW-1185">Reference proteome</keyword>
<dbReference type="GO" id="GO:0000028">
    <property type="term" value="P:ribosomal small subunit assembly"/>
    <property type="evidence" value="ECO:0007669"/>
    <property type="project" value="TreeGrafter"/>
</dbReference>
<evidence type="ECO:0000256" key="3">
    <source>
        <dbReference type="ARBA" id="ARBA00023274"/>
    </source>
</evidence>
<proteinExistence type="inferred from homology"/>
<evidence type="ECO:0000256" key="4">
    <source>
        <dbReference type="RuleBase" id="RU003485"/>
    </source>
</evidence>
<dbReference type="InterPro" id="IPR020934">
    <property type="entry name" value="Ribosomal_uS19_CS"/>
</dbReference>
<sequence>MLNRVLIDKIVHPSRTNAGILLSENSAKLYSGKVSDTVSSPESGGNKAKLGDKDNDLMPRLSIWKGSFVDGFLFRMKRKRDLFNKKIWSRRSSILPEFVDSTVRIYNGKTFVRCKITEGRVGHKFGEFAQTRKRRLTRTSSGPVRKKGKKVKKKRILHLLVFLSKKHKRLLLLWINLPKIVHFTPA</sequence>
<keyword evidence="3 4" id="KW-0687">Ribonucleoprotein</keyword>
<dbReference type="SUPFAM" id="SSF54570">
    <property type="entry name" value="Ribosomal protein S19"/>
    <property type="match status" value="1"/>
</dbReference>
<dbReference type="GO" id="GO:0005763">
    <property type="term" value="C:mitochondrial small ribosomal subunit"/>
    <property type="evidence" value="ECO:0007669"/>
    <property type="project" value="TreeGrafter"/>
</dbReference>
<comment type="similarity">
    <text evidence="1 4">Belongs to the universal ribosomal protein uS19 family.</text>
</comment>
<dbReference type="Pfam" id="PF00203">
    <property type="entry name" value="Ribosomal_S19"/>
    <property type="match status" value="1"/>
</dbReference>
<dbReference type="InterPro" id="IPR023575">
    <property type="entry name" value="Ribosomal_uS19_SF"/>
</dbReference>
<dbReference type="GO" id="GO:0006412">
    <property type="term" value="P:translation"/>
    <property type="evidence" value="ECO:0007669"/>
    <property type="project" value="InterPro"/>
</dbReference>
<dbReference type="GO" id="GO:0003723">
    <property type="term" value="F:RNA binding"/>
    <property type="evidence" value="ECO:0007669"/>
    <property type="project" value="InterPro"/>
</dbReference>
<dbReference type="KEGG" id="qsa:O6P43_010039"/>
<dbReference type="InterPro" id="IPR002222">
    <property type="entry name" value="Ribosomal_uS19"/>
</dbReference>
<evidence type="ECO:0000256" key="1">
    <source>
        <dbReference type="ARBA" id="ARBA00007345"/>
    </source>
</evidence>
<dbReference type="Proteomes" id="UP001163823">
    <property type="component" value="Chromosome 4"/>
</dbReference>
<protein>
    <submittedName>
        <fullName evidence="5">Ribosomal protein S19</fullName>
    </submittedName>
</protein>
<dbReference type="FunFam" id="3.30.860.10:FF:000003">
    <property type="entry name" value="Ribosomal protein S19, mitochondrial"/>
    <property type="match status" value="1"/>
</dbReference>
<reference evidence="5" key="1">
    <citation type="journal article" date="2023" name="Science">
        <title>Elucidation of the pathway for biosynthesis of saponin adjuvants from the soapbark tree.</title>
        <authorList>
            <person name="Reed J."/>
            <person name="Orme A."/>
            <person name="El-Demerdash A."/>
            <person name="Owen C."/>
            <person name="Martin L.B.B."/>
            <person name="Misra R.C."/>
            <person name="Kikuchi S."/>
            <person name="Rejzek M."/>
            <person name="Martin A.C."/>
            <person name="Harkess A."/>
            <person name="Leebens-Mack J."/>
            <person name="Louveau T."/>
            <person name="Stephenson M.J."/>
            <person name="Osbourn A."/>
        </authorList>
    </citation>
    <scope>NUCLEOTIDE SEQUENCE</scope>
    <source>
        <strain evidence="5">S10</strain>
    </source>
</reference>
<comment type="caution">
    <text evidence="5">The sequence shown here is derived from an EMBL/GenBank/DDBJ whole genome shotgun (WGS) entry which is preliminary data.</text>
</comment>
<dbReference type="PRINTS" id="PR00975">
    <property type="entry name" value="RIBOSOMALS19"/>
</dbReference>
<organism evidence="5 6">
    <name type="scientific">Quillaja saponaria</name>
    <name type="common">Soap bark tree</name>
    <dbReference type="NCBI Taxonomy" id="32244"/>
    <lineage>
        <taxon>Eukaryota</taxon>
        <taxon>Viridiplantae</taxon>
        <taxon>Streptophyta</taxon>
        <taxon>Embryophyta</taxon>
        <taxon>Tracheophyta</taxon>
        <taxon>Spermatophyta</taxon>
        <taxon>Magnoliopsida</taxon>
        <taxon>eudicotyledons</taxon>
        <taxon>Gunneridae</taxon>
        <taxon>Pentapetalae</taxon>
        <taxon>rosids</taxon>
        <taxon>fabids</taxon>
        <taxon>Fabales</taxon>
        <taxon>Quillajaceae</taxon>
        <taxon>Quillaja</taxon>
    </lineage>
</organism>
<dbReference type="HAMAP" id="MF_00531">
    <property type="entry name" value="Ribosomal_uS19"/>
    <property type="match status" value="1"/>
</dbReference>
<accession>A0AAD7VDY0</accession>
<evidence type="ECO:0000256" key="2">
    <source>
        <dbReference type="ARBA" id="ARBA00022980"/>
    </source>
</evidence>
<dbReference type="GO" id="GO:0003735">
    <property type="term" value="F:structural constituent of ribosome"/>
    <property type="evidence" value="ECO:0007669"/>
    <property type="project" value="InterPro"/>
</dbReference>
<dbReference type="AlphaFoldDB" id="A0AAD7VDY0"/>